<evidence type="ECO:0000313" key="4">
    <source>
        <dbReference type="Proteomes" id="UP001176961"/>
    </source>
</evidence>
<protein>
    <submittedName>
        <fullName evidence="3">Uncharacterized protein</fullName>
    </submittedName>
</protein>
<name>A0AA36H4N2_CYLNA</name>
<evidence type="ECO:0000256" key="2">
    <source>
        <dbReference type="SAM" id="SignalP"/>
    </source>
</evidence>
<keyword evidence="4" id="KW-1185">Reference proteome</keyword>
<comment type="caution">
    <text evidence="3">The sequence shown here is derived from an EMBL/GenBank/DDBJ whole genome shotgun (WGS) entry which is preliminary data.</text>
</comment>
<evidence type="ECO:0000256" key="1">
    <source>
        <dbReference type="SAM" id="MobiDB-lite"/>
    </source>
</evidence>
<accession>A0AA36H4N2</accession>
<feature type="compositionally biased region" description="Polar residues" evidence="1">
    <location>
        <begin position="107"/>
        <end position="117"/>
    </location>
</feature>
<organism evidence="3 4">
    <name type="scientific">Cylicocyclus nassatus</name>
    <name type="common">Nematode worm</name>
    <dbReference type="NCBI Taxonomy" id="53992"/>
    <lineage>
        <taxon>Eukaryota</taxon>
        <taxon>Metazoa</taxon>
        <taxon>Ecdysozoa</taxon>
        <taxon>Nematoda</taxon>
        <taxon>Chromadorea</taxon>
        <taxon>Rhabditida</taxon>
        <taxon>Rhabditina</taxon>
        <taxon>Rhabditomorpha</taxon>
        <taxon>Strongyloidea</taxon>
        <taxon>Strongylidae</taxon>
        <taxon>Cylicocyclus</taxon>
    </lineage>
</organism>
<proteinExistence type="predicted"/>
<feature type="chain" id="PRO_5041460595" evidence="2">
    <location>
        <begin position="20"/>
        <end position="117"/>
    </location>
</feature>
<keyword evidence="2" id="KW-0732">Signal</keyword>
<evidence type="ECO:0000313" key="3">
    <source>
        <dbReference type="EMBL" id="CAJ0603887.1"/>
    </source>
</evidence>
<dbReference type="Proteomes" id="UP001176961">
    <property type="component" value="Unassembled WGS sequence"/>
</dbReference>
<gene>
    <name evidence="3" type="ORF">CYNAS_LOCUS15870</name>
</gene>
<feature type="compositionally biased region" description="Low complexity" evidence="1">
    <location>
        <begin position="58"/>
        <end position="72"/>
    </location>
</feature>
<feature type="region of interest" description="Disordered" evidence="1">
    <location>
        <begin position="56"/>
        <end position="117"/>
    </location>
</feature>
<feature type="signal peptide" evidence="2">
    <location>
        <begin position="1"/>
        <end position="19"/>
    </location>
</feature>
<dbReference type="EMBL" id="CATQJL010000305">
    <property type="protein sequence ID" value="CAJ0603887.1"/>
    <property type="molecule type" value="Genomic_DNA"/>
</dbReference>
<dbReference type="AlphaFoldDB" id="A0AA36H4N2"/>
<sequence length="117" mass="12674">MKLNILTCSIVLAVSGVQADENSVEASLTTSMETLGPAFSQTTLKFSTEWTNLTEAISRSTTPSTTTTASGSQNDLDNSLDTEHNDTQHPNAIDRSPFDKPRKPHGPSNNFTFNNEV</sequence>
<reference evidence="3" key="1">
    <citation type="submission" date="2023-07" db="EMBL/GenBank/DDBJ databases">
        <authorList>
            <consortium name="CYATHOMIX"/>
        </authorList>
    </citation>
    <scope>NUCLEOTIDE SEQUENCE</scope>
    <source>
        <strain evidence="3">N/A</strain>
    </source>
</reference>